<keyword evidence="6 8" id="KW-0472">Membrane</keyword>
<comment type="subcellular location">
    <subcellularLocation>
        <location evidence="1">Membrane</location>
        <topology evidence="1">Multi-pass membrane protein</topology>
    </subcellularLocation>
</comment>
<feature type="region of interest" description="Disordered" evidence="7">
    <location>
        <begin position="1"/>
        <end position="46"/>
    </location>
</feature>
<evidence type="ECO:0000256" key="2">
    <source>
        <dbReference type="ARBA" id="ARBA00008974"/>
    </source>
</evidence>
<evidence type="ECO:0000256" key="4">
    <source>
        <dbReference type="ARBA" id="ARBA00022692"/>
    </source>
</evidence>
<name>A0A5E8BDQ8_9ASCO</name>
<feature type="compositionally biased region" description="Basic and acidic residues" evidence="7">
    <location>
        <begin position="33"/>
        <end position="46"/>
    </location>
</feature>
<evidence type="ECO:0000256" key="6">
    <source>
        <dbReference type="ARBA" id="ARBA00023136"/>
    </source>
</evidence>
<dbReference type="GeneID" id="43580963"/>
<evidence type="ECO:0000256" key="1">
    <source>
        <dbReference type="ARBA" id="ARBA00004141"/>
    </source>
</evidence>
<evidence type="ECO:0000256" key="8">
    <source>
        <dbReference type="SAM" id="Phobius"/>
    </source>
</evidence>
<keyword evidence="5 8" id="KW-1133">Transmembrane helix</keyword>
<feature type="transmembrane region" description="Helical" evidence="8">
    <location>
        <begin position="426"/>
        <end position="445"/>
    </location>
</feature>
<gene>
    <name evidence="9" type="ORF">SAPINGB_P002143</name>
</gene>
<feature type="transmembrane region" description="Helical" evidence="8">
    <location>
        <begin position="193"/>
        <end position="211"/>
    </location>
</feature>
<dbReference type="InterPro" id="IPR001248">
    <property type="entry name" value="Pur-cyt_permease"/>
</dbReference>
<feature type="transmembrane region" description="Helical" evidence="8">
    <location>
        <begin position="492"/>
        <end position="512"/>
    </location>
</feature>
<feature type="region of interest" description="Disordered" evidence="7">
    <location>
        <begin position="64"/>
        <end position="108"/>
    </location>
</feature>
<feature type="compositionally biased region" description="Low complexity" evidence="7">
    <location>
        <begin position="95"/>
        <end position="107"/>
    </location>
</feature>
<protein>
    <recommendedName>
        <fullName evidence="11">Purine-cytosine permease</fullName>
    </recommendedName>
</protein>
<feature type="transmembrane region" description="Helical" evidence="8">
    <location>
        <begin position="339"/>
        <end position="361"/>
    </location>
</feature>
<proteinExistence type="inferred from homology"/>
<evidence type="ECO:0000313" key="10">
    <source>
        <dbReference type="Proteomes" id="UP000398389"/>
    </source>
</evidence>
<dbReference type="Proteomes" id="UP000398389">
    <property type="component" value="Unassembled WGS sequence"/>
</dbReference>
<feature type="transmembrane region" description="Helical" evidence="8">
    <location>
        <begin position="300"/>
        <end position="319"/>
    </location>
</feature>
<feature type="transmembrane region" description="Helical" evidence="8">
    <location>
        <begin position="465"/>
        <end position="486"/>
    </location>
</feature>
<evidence type="ECO:0000256" key="5">
    <source>
        <dbReference type="ARBA" id="ARBA00022989"/>
    </source>
</evidence>
<comment type="similarity">
    <text evidence="2">Belongs to the purine-cytosine permease (2.A.39) family.</text>
</comment>
<evidence type="ECO:0000313" key="9">
    <source>
        <dbReference type="EMBL" id="VVT49181.1"/>
    </source>
</evidence>
<feature type="transmembrane region" description="Helical" evidence="8">
    <location>
        <begin position="232"/>
        <end position="251"/>
    </location>
</feature>
<feature type="transmembrane region" description="Helical" evidence="8">
    <location>
        <begin position="603"/>
        <end position="622"/>
    </location>
</feature>
<feature type="compositionally biased region" description="Acidic residues" evidence="7">
    <location>
        <begin position="71"/>
        <end position="80"/>
    </location>
</feature>
<feature type="transmembrane region" description="Helical" evidence="8">
    <location>
        <begin position="271"/>
        <end position="293"/>
    </location>
</feature>
<keyword evidence="4 8" id="KW-0812">Transmembrane</keyword>
<evidence type="ECO:0000256" key="3">
    <source>
        <dbReference type="ARBA" id="ARBA00022448"/>
    </source>
</evidence>
<organism evidence="9 10">
    <name type="scientific">Magnusiomyces paraingens</name>
    <dbReference type="NCBI Taxonomy" id="2606893"/>
    <lineage>
        <taxon>Eukaryota</taxon>
        <taxon>Fungi</taxon>
        <taxon>Dikarya</taxon>
        <taxon>Ascomycota</taxon>
        <taxon>Saccharomycotina</taxon>
        <taxon>Dipodascomycetes</taxon>
        <taxon>Dipodascales</taxon>
        <taxon>Dipodascaceae</taxon>
        <taxon>Magnusiomyces</taxon>
    </lineage>
</organism>
<dbReference type="PANTHER" id="PTHR31806:SF17">
    <property type="entry name" value="VITAMIN B6 TRANSPORTER TPN1"/>
    <property type="match status" value="1"/>
</dbReference>
<dbReference type="GO" id="GO:0005886">
    <property type="term" value="C:plasma membrane"/>
    <property type="evidence" value="ECO:0007669"/>
    <property type="project" value="TreeGrafter"/>
</dbReference>
<feature type="transmembrane region" description="Helical" evidence="8">
    <location>
        <begin position="566"/>
        <end position="588"/>
    </location>
</feature>
<dbReference type="Gene3D" id="1.10.4160.10">
    <property type="entry name" value="Hydantoin permease"/>
    <property type="match status" value="1"/>
</dbReference>
<reference evidence="9 10" key="1">
    <citation type="submission" date="2019-09" db="EMBL/GenBank/DDBJ databases">
        <authorList>
            <person name="Brejova B."/>
        </authorList>
    </citation>
    <scope>NUCLEOTIDE SEQUENCE [LARGE SCALE GENOMIC DNA]</scope>
</reference>
<dbReference type="GO" id="GO:0000329">
    <property type="term" value="C:fungal-type vacuole membrane"/>
    <property type="evidence" value="ECO:0007669"/>
    <property type="project" value="TreeGrafter"/>
</dbReference>
<keyword evidence="10" id="KW-1185">Reference proteome</keyword>
<evidence type="ECO:0008006" key="11">
    <source>
        <dbReference type="Google" id="ProtNLM"/>
    </source>
</evidence>
<dbReference type="PANTHER" id="PTHR31806">
    <property type="entry name" value="PURINE-CYTOSINE PERMEASE FCY2-RELATED"/>
    <property type="match status" value="1"/>
</dbReference>
<feature type="transmembrane region" description="Helical" evidence="8">
    <location>
        <begin position="159"/>
        <end position="181"/>
    </location>
</feature>
<accession>A0A5E8BDQ8</accession>
<sequence length="636" mass="69566">MIDQEKGVFQNKKYSVDDEFDGPAVGDNGAVNQDRDVWGEQGEKQDIDTKVIMTDGGSAELVYEEEKFSNVDDEDDYDDEEKNKKNPQAFAHNITTSSSSSNTCSQSLEILPGDSRRTRFAKRFAKFNRKLDSFGVESRGIGRVMPEERENGASAPRNILKLIFLWMGAACGLSSMSGFFLGPLVFELGFKDTMTAGIFGALVGCFVAAYASTFGPRSGLRQMVISRFMFGWWPAKGIAFLNVITLLGWSVVNSVTGGQILAAISNSKIPLEVGIVIITVVSLLVTVFGIRYVQMFEAYASVPVACSFLLLYICAGPHFDVSLPTAATLTPATARGNWLSFFSVSFGVTAAWAGVTSDYFIDFPESTPRWSTFALTFFCILTPTMFVGILGMCIASGAMTIPEWSDGYAQYGNGGLLNAAFSRWHGGGKFLLVVMFISLVSNNIINTYSTALSTQVWGDWIYRKIPTWSLVVVSVIVYFVCAIAGRNTLAPILNNFLPMIGYWAILYVVIMLEESILFHRKSQLSSSSQEASSIDNGSLEKAESSSKKDTYNWANWNDRTKLPVGAAALLSFLIGIAGAVLGMCQVYYVGPVARLVGDWGADLGMWLGAGFAGVTFPVLRYLELEFAPWSDKRVSK</sequence>
<dbReference type="GO" id="GO:0022857">
    <property type="term" value="F:transmembrane transporter activity"/>
    <property type="evidence" value="ECO:0007669"/>
    <property type="project" value="InterPro"/>
</dbReference>
<dbReference type="InterPro" id="IPR026030">
    <property type="entry name" value="Pur-cyt_permease_Fcy2/21/22"/>
</dbReference>
<evidence type="ECO:0000256" key="7">
    <source>
        <dbReference type="SAM" id="MobiDB-lite"/>
    </source>
</evidence>
<dbReference type="OrthoDB" id="5428495at2759"/>
<dbReference type="AlphaFoldDB" id="A0A5E8BDQ8"/>
<dbReference type="RefSeq" id="XP_031852754.1">
    <property type="nucleotide sequence ID" value="XM_031996863.1"/>
</dbReference>
<keyword evidence="3" id="KW-0813">Transport</keyword>
<dbReference type="Pfam" id="PF02133">
    <property type="entry name" value="Transp_cyt_pur"/>
    <property type="match status" value="1"/>
</dbReference>
<feature type="transmembrane region" description="Helical" evidence="8">
    <location>
        <begin position="373"/>
        <end position="398"/>
    </location>
</feature>
<dbReference type="EMBL" id="CABVLU010000002">
    <property type="protein sequence ID" value="VVT49181.1"/>
    <property type="molecule type" value="Genomic_DNA"/>
</dbReference>